<protein>
    <submittedName>
        <fullName evidence="2">Dihydrodipicolinate synthase</fullName>
    </submittedName>
</protein>
<sequence length="254" mass="30224">MYNFVAIITPYNEKREINWKLFNLLIIYNLFNKNNNILFLGTTGESNLFNKKTYFDLSKYVNKYKINCFFGINKNNINDIVDICFILKINKVLAILISPISFILPNNLYIYKYYKIISKIGIPIILYNIPKRTGIYISFFFMKKLSKIIFSIKNSYNKKNNLLIKKIKIIFFAGEDSTILNHIKLNFSGSISVINNLLPKYFKYIKTFNIQFIKNFILNKNPIFIKYILFKNSLINNLIYFFDINNFYFTQSQI</sequence>
<dbReference type="OrthoDB" id="9782828at2"/>
<dbReference type="EMBL" id="AP009180">
    <property type="protein sequence ID" value="BAF35136.1"/>
    <property type="molecule type" value="Genomic_DNA"/>
</dbReference>
<dbReference type="SMART" id="SM01130">
    <property type="entry name" value="DHDPS"/>
    <property type="match status" value="1"/>
</dbReference>
<evidence type="ECO:0000256" key="1">
    <source>
        <dbReference type="ARBA" id="ARBA00023239"/>
    </source>
</evidence>
<dbReference type="SUPFAM" id="SSF51569">
    <property type="entry name" value="Aldolase"/>
    <property type="match status" value="1"/>
</dbReference>
<dbReference type="HOGENOM" id="CLU_049343_7_0_6"/>
<dbReference type="PANTHER" id="PTHR42849:SF1">
    <property type="entry name" value="N-ACETYLNEURAMINATE LYASE"/>
    <property type="match status" value="1"/>
</dbReference>
<dbReference type="GO" id="GO:0005829">
    <property type="term" value="C:cytosol"/>
    <property type="evidence" value="ECO:0007669"/>
    <property type="project" value="TreeGrafter"/>
</dbReference>
<dbReference type="PRINTS" id="PR00146">
    <property type="entry name" value="DHPICSNTHASE"/>
</dbReference>
<reference evidence="2 3" key="1">
    <citation type="journal article" date="2006" name="Science">
        <title>The 160-kilobase genome of the bacterial endosymbiont Carsonella.</title>
        <authorList>
            <person name="Nakabachi A."/>
            <person name="Yamashita A."/>
            <person name="Toh H."/>
            <person name="Ishikawa H."/>
            <person name="Dunbar H."/>
            <person name="Moran N."/>
            <person name="Hattori M."/>
        </authorList>
    </citation>
    <scope>NUCLEOTIDE SEQUENCE [LARGE SCALE GENOMIC DNA]</scope>
    <source>
        <strain evidence="2 3">PV</strain>
    </source>
</reference>
<dbReference type="PANTHER" id="PTHR42849">
    <property type="entry name" value="N-ACETYLNEURAMINATE LYASE"/>
    <property type="match status" value="1"/>
</dbReference>
<dbReference type="InterPro" id="IPR013785">
    <property type="entry name" value="Aldolase_TIM"/>
</dbReference>
<keyword evidence="1" id="KW-0456">Lyase</keyword>
<dbReference type="GO" id="GO:0008747">
    <property type="term" value="F:N-acetylneuraminate lyase activity"/>
    <property type="evidence" value="ECO:0007669"/>
    <property type="project" value="TreeGrafter"/>
</dbReference>
<gene>
    <name evidence="2" type="ordered locus">CRP_105</name>
</gene>
<dbReference type="GO" id="GO:0019262">
    <property type="term" value="P:N-acetylneuraminate catabolic process"/>
    <property type="evidence" value="ECO:0007669"/>
    <property type="project" value="TreeGrafter"/>
</dbReference>
<evidence type="ECO:0000313" key="3">
    <source>
        <dbReference type="Proteomes" id="UP000000777"/>
    </source>
</evidence>
<accession>Q05FN5</accession>
<dbReference type="AlphaFoldDB" id="Q05FN5"/>
<dbReference type="InterPro" id="IPR002220">
    <property type="entry name" value="DapA-like"/>
</dbReference>
<dbReference type="Pfam" id="PF00701">
    <property type="entry name" value="DHDPS"/>
    <property type="match status" value="1"/>
</dbReference>
<organism evidence="2 3">
    <name type="scientific">Carsonella ruddii (strain PV)</name>
    <dbReference type="NCBI Taxonomy" id="387662"/>
    <lineage>
        <taxon>Bacteria</taxon>
        <taxon>Pseudomonadati</taxon>
        <taxon>Pseudomonadota</taxon>
        <taxon>Gammaproteobacteria</taxon>
        <taxon>Oceanospirillales</taxon>
        <taxon>Halomonadaceae</taxon>
        <taxon>Zymobacter group</taxon>
        <taxon>Candidatus Carsonella</taxon>
    </lineage>
</organism>
<dbReference type="Gene3D" id="3.20.20.70">
    <property type="entry name" value="Aldolase class I"/>
    <property type="match status" value="1"/>
</dbReference>
<dbReference type="KEGG" id="crp:CRP_105"/>
<dbReference type="Proteomes" id="UP000000777">
    <property type="component" value="Chromosome"/>
</dbReference>
<proteinExistence type="predicted"/>
<evidence type="ECO:0000313" key="2">
    <source>
        <dbReference type="EMBL" id="BAF35136.1"/>
    </source>
</evidence>
<dbReference type="STRING" id="387662.CRP_105"/>
<name>Q05FN5_CARRP</name>
<dbReference type="RefSeq" id="WP_011672328.1">
    <property type="nucleotide sequence ID" value="NC_008512.1"/>
</dbReference>